<name>A0A507E1W2_9FUNG</name>
<dbReference type="PROSITE" id="PS50048">
    <property type="entry name" value="ZN2_CY6_FUNGAL_2"/>
    <property type="match status" value="1"/>
</dbReference>
<comment type="caution">
    <text evidence="8">The sequence shown here is derived from an EMBL/GenBank/DDBJ whole genome shotgun (WGS) entry which is preliminary data.</text>
</comment>
<dbReference type="GO" id="GO:0006351">
    <property type="term" value="P:DNA-templated transcription"/>
    <property type="evidence" value="ECO:0007669"/>
    <property type="project" value="InterPro"/>
</dbReference>
<dbReference type="Proteomes" id="UP000318582">
    <property type="component" value="Unassembled WGS sequence"/>
</dbReference>
<dbReference type="InterPro" id="IPR050815">
    <property type="entry name" value="TF_fung"/>
</dbReference>
<dbReference type="Pfam" id="PF04082">
    <property type="entry name" value="Fungal_trans"/>
    <property type="match status" value="1"/>
</dbReference>
<dbReference type="EMBL" id="QEAQ01000042">
    <property type="protein sequence ID" value="TPX58063.1"/>
    <property type="molecule type" value="Genomic_DNA"/>
</dbReference>
<feature type="compositionally biased region" description="Polar residues" evidence="6">
    <location>
        <begin position="94"/>
        <end position="110"/>
    </location>
</feature>
<dbReference type="SUPFAM" id="SSF57701">
    <property type="entry name" value="Zn2/Cys6 DNA-binding domain"/>
    <property type="match status" value="1"/>
</dbReference>
<keyword evidence="9" id="KW-1185">Reference proteome</keyword>
<feature type="region of interest" description="Disordered" evidence="6">
    <location>
        <begin position="1"/>
        <end position="37"/>
    </location>
</feature>
<keyword evidence="4" id="KW-0804">Transcription</keyword>
<protein>
    <recommendedName>
        <fullName evidence="7">Zn(2)-C6 fungal-type domain-containing protein</fullName>
    </recommendedName>
</protein>
<evidence type="ECO:0000256" key="3">
    <source>
        <dbReference type="ARBA" id="ARBA00023015"/>
    </source>
</evidence>
<proteinExistence type="predicted"/>
<dbReference type="InterPro" id="IPR036864">
    <property type="entry name" value="Zn2-C6_fun-type_DNA-bd_sf"/>
</dbReference>
<dbReference type="PANTHER" id="PTHR47338">
    <property type="entry name" value="ZN(II)2CYS6 TRANSCRIPTION FACTOR (EUROFUNG)-RELATED"/>
    <property type="match status" value="1"/>
</dbReference>
<dbReference type="CDD" id="cd12148">
    <property type="entry name" value="fungal_TF_MHR"/>
    <property type="match status" value="1"/>
</dbReference>
<feature type="domain" description="Zn(2)-C6 fungal-type" evidence="7">
    <location>
        <begin position="54"/>
        <end position="84"/>
    </location>
</feature>
<dbReference type="CDD" id="cd00067">
    <property type="entry name" value="GAL4"/>
    <property type="match status" value="1"/>
</dbReference>
<dbReference type="GO" id="GO:0003677">
    <property type="term" value="F:DNA binding"/>
    <property type="evidence" value="ECO:0007669"/>
    <property type="project" value="InterPro"/>
</dbReference>
<keyword evidence="2" id="KW-0479">Metal-binding</keyword>
<evidence type="ECO:0000313" key="9">
    <source>
        <dbReference type="Proteomes" id="UP000318582"/>
    </source>
</evidence>
<reference evidence="8 9" key="1">
    <citation type="journal article" date="2019" name="Sci. Rep.">
        <title>Comparative genomics of chytrid fungi reveal insights into the obligate biotrophic and pathogenic lifestyle of Synchytrium endobioticum.</title>
        <authorList>
            <person name="van de Vossenberg B.T.L.H."/>
            <person name="Warris S."/>
            <person name="Nguyen H.D.T."/>
            <person name="van Gent-Pelzer M.P.E."/>
            <person name="Joly D.L."/>
            <person name="van de Geest H.C."/>
            <person name="Bonants P.J.M."/>
            <person name="Smith D.S."/>
            <person name="Levesque C.A."/>
            <person name="van der Lee T.A.J."/>
        </authorList>
    </citation>
    <scope>NUCLEOTIDE SEQUENCE [LARGE SCALE GENOMIC DNA]</scope>
    <source>
        <strain evidence="8 9">CBS 809.83</strain>
    </source>
</reference>
<comment type="subcellular location">
    <subcellularLocation>
        <location evidence="1">Nucleus</location>
    </subcellularLocation>
</comment>
<dbReference type="AlphaFoldDB" id="A0A507E1W2"/>
<dbReference type="Pfam" id="PF00172">
    <property type="entry name" value="Zn_clus"/>
    <property type="match status" value="1"/>
</dbReference>
<accession>A0A507E1W2</accession>
<evidence type="ECO:0000256" key="4">
    <source>
        <dbReference type="ARBA" id="ARBA00023163"/>
    </source>
</evidence>
<evidence type="ECO:0000256" key="1">
    <source>
        <dbReference type="ARBA" id="ARBA00004123"/>
    </source>
</evidence>
<keyword evidence="3" id="KW-0805">Transcription regulation</keyword>
<evidence type="ECO:0000256" key="2">
    <source>
        <dbReference type="ARBA" id="ARBA00022723"/>
    </source>
</evidence>
<dbReference type="GO" id="GO:0005634">
    <property type="term" value="C:nucleus"/>
    <property type="evidence" value="ECO:0007669"/>
    <property type="project" value="UniProtKB-SubCell"/>
</dbReference>
<gene>
    <name evidence="8" type="ORF">PhCBS80983_g03383</name>
</gene>
<keyword evidence="5" id="KW-0539">Nucleus</keyword>
<feature type="region of interest" description="Disordered" evidence="6">
    <location>
        <begin position="84"/>
        <end position="129"/>
    </location>
</feature>
<sequence>MSVMHTSSPDSTVQQPTADLQGQPEQSTGLSTDKPSRQFLTAQKLKSRGTKLWACDRCYRLKNKCNSARPSCNVCAKGNHECTYGHRGSKQKHQSPATDGGSTTVGSTRESCFEEVDDESVTPPSMKKSRRTYTDMLQTRLYEVEEAARSLCAPDGSRAQMEMEEKMRRMNVAQGASTPATFQYDLAGTGVERQQQQSPIVMNNVYSALPTDQTLFSPPVILYLIQTFFRDIVPIWYPNPIHQTSFMSRYPDHSPLLIYVMCAAAARRSDHPVTRAYVAGRGIPLYQAGEPYFWMAREEINKLVGQPSYEIVLALVTLGLAVAGMGLVDASVQVMTLAIQSALNLHLDVDPDVEEVHGQLTWLEKESRRRLWWTLCMYDRQPKPGLETIARQDNPPMIDDQSLSSVDQFCFNGVCTSPSTNPPAPEAVWLSVEEPDGIPNCESFAPNTDIDFGNLSGRLAKVYYQIQALHQSLHGSPDPSAISIAMQMSSPNSPTIPIPTSPAIPTSRAALESEALLAVELQAIMGSLPEWGRSVDGYSEFSPSSTSRFPPPWQLLTQHIVIHALMVCLYLPTVLGAADQLRNLHQSSLDPSLAPPAHLVTSYHRCRYHATLIASYLRKIMAVNPSGRWIDWYTLYMAFRSALVFVVVLKTEIESEELVHARRDLEIHLEVMRSVGRHMWFGSWMTKMVESIILEA</sequence>
<evidence type="ECO:0000256" key="5">
    <source>
        <dbReference type="ARBA" id="ARBA00023242"/>
    </source>
</evidence>
<evidence type="ECO:0000259" key="7">
    <source>
        <dbReference type="PROSITE" id="PS50048"/>
    </source>
</evidence>
<organism evidence="8 9">
    <name type="scientific">Powellomyces hirtus</name>
    <dbReference type="NCBI Taxonomy" id="109895"/>
    <lineage>
        <taxon>Eukaryota</taxon>
        <taxon>Fungi</taxon>
        <taxon>Fungi incertae sedis</taxon>
        <taxon>Chytridiomycota</taxon>
        <taxon>Chytridiomycota incertae sedis</taxon>
        <taxon>Chytridiomycetes</taxon>
        <taxon>Spizellomycetales</taxon>
        <taxon>Powellomycetaceae</taxon>
        <taxon>Powellomyces</taxon>
    </lineage>
</organism>
<dbReference type="GO" id="GO:0008270">
    <property type="term" value="F:zinc ion binding"/>
    <property type="evidence" value="ECO:0007669"/>
    <property type="project" value="InterPro"/>
</dbReference>
<evidence type="ECO:0000313" key="8">
    <source>
        <dbReference type="EMBL" id="TPX58063.1"/>
    </source>
</evidence>
<dbReference type="STRING" id="109895.A0A507E1W2"/>
<dbReference type="GO" id="GO:0000981">
    <property type="term" value="F:DNA-binding transcription factor activity, RNA polymerase II-specific"/>
    <property type="evidence" value="ECO:0007669"/>
    <property type="project" value="InterPro"/>
</dbReference>
<evidence type="ECO:0000256" key="6">
    <source>
        <dbReference type="SAM" id="MobiDB-lite"/>
    </source>
</evidence>
<dbReference type="InterPro" id="IPR001138">
    <property type="entry name" value="Zn2Cys6_DnaBD"/>
</dbReference>
<dbReference type="InterPro" id="IPR007219">
    <property type="entry name" value="XnlR_reg_dom"/>
</dbReference>
<dbReference type="PANTHER" id="PTHR47338:SF5">
    <property type="entry name" value="ZN(II)2CYS6 TRANSCRIPTION FACTOR (EUROFUNG)"/>
    <property type="match status" value="1"/>
</dbReference>
<dbReference type="Gene3D" id="4.10.240.10">
    <property type="entry name" value="Zn(2)-C6 fungal-type DNA-binding domain"/>
    <property type="match status" value="1"/>
</dbReference>